<feature type="domain" description="Peptidase S11 D-alanyl-D-alanine carboxypeptidase A N-terminal" evidence="11">
    <location>
        <begin position="35"/>
        <end position="251"/>
    </location>
</feature>
<sequence length="313" mass="34246">MRPLIFSVLISFVLILSAPLGHAQNTASSPTGRYASIIVDADNLDVVHARQIDALRYPASLTKVMTLYLAFDALAAGELHLNEKVKVSALAARTPPTKLGLRSGQTVSVDTLLRAIAVRSANDAAVVLAERLAGSEEQFAVHMTAKARSLGMQKTTFKTANGLPHPEQVTTARDMAKLANAVLTHHKRYYHYFGLLTFDYGGRTYKNTNKLLRERDDVDGFKTGYTRASGYNLIVSARRDGRRLIAVVLGGASGASRNSHMEDLIERGFEVMENSPAFVTVTRQPTNTRIVHEPVPDIRAQLRSIPANTPTRP</sequence>
<evidence type="ECO:0000256" key="5">
    <source>
        <dbReference type="ARBA" id="ARBA00022984"/>
    </source>
</evidence>
<evidence type="ECO:0000313" key="13">
    <source>
        <dbReference type="Proteomes" id="UP000282211"/>
    </source>
</evidence>
<dbReference type="InterPro" id="IPR001967">
    <property type="entry name" value="Peptidase_S11_N"/>
</dbReference>
<dbReference type="EMBL" id="RBII01000001">
    <property type="protein sequence ID" value="RKQ72055.1"/>
    <property type="molecule type" value="Genomic_DNA"/>
</dbReference>
<evidence type="ECO:0000256" key="2">
    <source>
        <dbReference type="ARBA" id="ARBA00022729"/>
    </source>
</evidence>
<proteinExistence type="inferred from homology"/>
<evidence type="ECO:0000256" key="3">
    <source>
        <dbReference type="ARBA" id="ARBA00022801"/>
    </source>
</evidence>
<evidence type="ECO:0000259" key="11">
    <source>
        <dbReference type="Pfam" id="PF00768"/>
    </source>
</evidence>
<dbReference type="GO" id="GO:0009252">
    <property type="term" value="P:peptidoglycan biosynthetic process"/>
    <property type="evidence" value="ECO:0007669"/>
    <property type="project" value="UniProtKB-KW"/>
</dbReference>
<keyword evidence="6" id="KW-0961">Cell wall biogenesis/degradation</keyword>
<gene>
    <name evidence="12" type="ORF">DES40_1392</name>
</gene>
<comment type="caution">
    <text evidence="12">The sequence shown here is derived from an EMBL/GenBank/DDBJ whole genome shotgun (WGS) entry which is preliminary data.</text>
</comment>
<dbReference type="PANTHER" id="PTHR21581">
    <property type="entry name" value="D-ALANYL-D-ALANINE CARBOXYPEPTIDASE"/>
    <property type="match status" value="1"/>
</dbReference>
<evidence type="ECO:0000256" key="4">
    <source>
        <dbReference type="ARBA" id="ARBA00022960"/>
    </source>
</evidence>
<feature type="active site" evidence="7">
    <location>
        <position position="120"/>
    </location>
</feature>
<dbReference type="GO" id="GO:0071555">
    <property type="term" value="P:cell wall organization"/>
    <property type="evidence" value="ECO:0007669"/>
    <property type="project" value="UniProtKB-KW"/>
</dbReference>
<dbReference type="GO" id="GO:0006508">
    <property type="term" value="P:proteolysis"/>
    <property type="evidence" value="ECO:0007669"/>
    <property type="project" value="InterPro"/>
</dbReference>
<dbReference type="Proteomes" id="UP000282211">
    <property type="component" value="Unassembled WGS sequence"/>
</dbReference>
<evidence type="ECO:0000256" key="6">
    <source>
        <dbReference type="ARBA" id="ARBA00023316"/>
    </source>
</evidence>
<feature type="binding site" evidence="8">
    <location>
        <position position="222"/>
    </location>
    <ligand>
        <name>substrate</name>
    </ligand>
</feature>
<dbReference type="OrthoDB" id="9795979at2"/>
<evidence type="ECO:0000313" key="12">
    <source>
        <dbReference type="EMBL" id="RKQ72055.1"/>
    </source>
</evidence>
<dbReference type="InterPro" id="IPR012338">
    <property type="entry name" value="Beta-lactam/transpept-like"/>
</dbReference>
<evidence type="ECO:0000256" key="8">
    <source>
        <dbReference type="PIRSR" id="PIRSR618044-2"/>
    </source>
</evidence>
<accession>A0A420WMD6</accession>
<comment type="similarity">
    <text evidence="1 9">Belongs to the peptidase S11 family.</text>
</comment>
<keyword evidence="4" id="KW-0133">Cell shape</keyword>
<keyword evidence="3" id="KW-0378">Hydrolase</keyword>
<name>A0A420WMD6_9PROT</name>
<feature type="chain" id="PRO_5019580252" evidence="10">
    <location>
        <begin position="24"/>
        <end position="313"/>
    </location>
</feature>
<evidence type="ECO:0000256" key="1">
    <source>
        <dbReference type="ARBA" id="ARBA00007164"/>
    </source>
</evidence>
<keyword evidence="2 10" id="KW-0732">Signal</keyword>
<dbReference type="InterPro" id="IPR018044">
    <property type="entry name" value="Peptidase_S11"/>
</dbReference>
<evidence type="ECO:0000256" key="9">
    <source>
        <dbReference type="RuleBase" id="RU004016"/>
    </source>
</evidence>
<dbReference type="GO" id="GO:0009002">
    <property type="term" value="F:serine-type D-Ala-D-Ala carboxypeptidase activity"/>
    <property type="evidence" value="ECO:0007669"/>
    <property type="project" value="InterPro"/>
</dbReference>
<keyword evidence="13" id="KW-1185">Reference proteome</keyword>
<keyword evidence="5" id="KW-0573">Peptidoglycan synthesis</keyword>
<feature type="active site" description="Acyl-ester intermediate" evidence="7">
    <location>
        <position position="60"/>
    </location>
</feature>
<keyword evidence="12" id="KW-0645">Protease</keyword>
<dbReference type="SUPFAM" id="SSF56601">
    <property type="entry name" value="beta-lactamase/transpeptidase-like"/>
    <property type="match status" value="1"/>
</dbReference>
<evidence type="ECO:0000256" key="10">
    <source>
        <dbReference type="SAM" id="SignalP"/>
    </source>
</evidence>
<organism evidence="12 13">
    <name type="scientific">Litorimonas taeanensis</name>
    <dbReference type="NCBI Taxonomy" id="568099"/>
    <lineage>
        <taxon>Bacteria</taxon>
        <taxon>Pseudomonadati</taxon>
        <taxon>Pseudomonadota</taxon>
        <taxon>Alphaproteobacteria</taxon>
        <taxon>Maricaulales</taxon>
        <taxon>Robiginitomaculaceae</taxon>
    </lineage>
</organism>
<dbReference type="PANTHER" id="PTHR21581:SF6">
    <property type="entry name" value="TRAFFICKING PROTEIN PARTICLE COMPLEX SUBUNIT 12"/>
    <property type="match status" value="1"/>
</dbReference>
<dbReference type="RefSeq" id="WP_121099930.1">
    <property type="nucleotide sequence ID" value="NZ_RBII01000001.1"/>
</dbReference>
<feature type="active site" description="Proton acceptor" evidence="7">
    <location>
        <position position="63"/>
    </location>
</feature>
<dbReference type="GO" id="GO:0008360">
    <property type="term" value="P:regulation of cell shape"/>
    <property type="evidence" value="ECO:0007669"/>
    <property type="project" value="UniProtKB-KW"/>
</dbReference>
<dbReference type="PRINTS" id="PR00725">
    <property type="entry name" value="DADACBPTASE1"/>
</dbReference>
<dbReference type="AlphaFoldDB" id="A0A420WMD6"/>
<feature type="signal peptide" evidence="10">
    <location>
        <begin position="1"/>
        <end position="23"/>
    </location>
</feature>
<evidence type="ECO:0000256" key="7">
    <source>
        <dbReference type="PIRSR" id="PIRSR618044-1"/>
    </source>
</evidence>
<keyword evidence="12" id="KW-0121">Carboxypeptidase</keyword>
<protein>
    <submittedName>
        <fullName evidence="12">D-alanyl-D-alanine carboxypeptidase</fullName>
    </submittedName>
</protein>
<dbReference type="InParanoid" id="A0A420WMD6"/>
<dbReference type="Pfam" id="PF00768">
    <property type="entry name" value="Peptidase_S11"/>
    <property type="match status" value="1"/>
</dbReference>
<dbReference type="Gene3D" id="3.40.710.10">
    <property type="entry name" value="DD-peptidase/beta-lactamase superfamily"/>
    <property type="match status" value="1"/>
</dbReference>
<reference evidence="12 13" key="1">
    <citation type="submission" date="2018-10" db="EMBL/GenBank/DDBJ databases">
        <title>Genomic Encyclopedia of Type Strains, Phase IV (KMG-IV): sequencing the most valuable type-strain genomes for metagenomic binning, comparative biology and taxonomic classification.</title>
        <authorList>
            <person name="Goeker M."/>
        </authorList>
    </citation>
    <scope>NUCLEOTIDE SEQUENCE [LARGE SCALE GENOMIC DNA]</scope>
    <source>
        <strain evidence="12 13">DSM 22008</strain>
    </source>
</reference>